<evidence type="ECO:0000313" key="1">
    <source>
        <dbReference type="EMBL" id="CAA9307342.1"/>
    </source>
</evidence>
<protein>
    <submittedName>
        <fullName evidence="1">Uncharacterized protein</fullName>
    </submittedName>
</protein>
<proteinExistence type="predicted"/>
<reference evidence="1" key="1">
    <citation type="submission" date="2020-02" db="EMBL/GenBank/DDBJ databases">
        <authorList>
            <person name="Meier V. D."/>
        </authorList>
    </citation>
    <scope>NUCLEOTIDE SEQUENCE</scope>
    <source>
        <strain evidence="1">AVDCRST_MAG84</strain>
    </source>
</reference>
<dbReference type="AlphaFoldDB" id="A0A6J4KKC3"/>
<accession>A0A6J4KKC3</accession>
<sequence>MLVTQSKLDLKFGICDREFALGSVSIGVRSTLFYQKSQF</sequence>
<dbReference type="EMBL" id="CADCTZ010000076">
    <property type="protein sequence ID" value="CAA9307342.1"/>
    <property type="molecule type" value="Genomic_DNA"/>
</dbReference>
<organism evidence="1">
    <name type="scientific">uncultured Microcoleus sp</name>
    <dbReference type="NCBI Taxonomy" id="259945"/>
    <lineage>
        <taxon>Bacteria</taxon>
        <taxon>Bacillati</taxon>
        <taxon>Cyanobacteriota</taxon>
        <taxon>Cyanophyceae</taxon>
        <taxon>Oscillatoriophycideae</taxon>
        <taxon>Oscillatoriales</taxon>
        <taxon>Microcoleaceae</taxon>
        <taxon>Microcoleus</taxon>
        <taxon>environmental samples</taxon>
    </lineage>
</organism>
<gene>
    <name evidence="1" type="ORF">AVDCRST_MAG84-539</name>
</gene>
<name>A0A6J4KKC3_9CYAN</name>